<dbReference type="InterPro" id="IPR001482">
    <property type="entry name" value="T2SS/T4SS_dom"/>
</dbReference>
<dbReference type="SUPFAM" id="SSF52540">
    <property type="entry name" value="P-loop containing nucleoside triphosphate hydrolases"/>
    <property type="match status" value="1"/>
</dbReference>
<feature type="domain" description="Bacterial type II secretion system protein E" evidence="3">
    <location>
        <begin position="178"/>
        <end position="325"/>
    </location>
</feature>
<keyword evidence="2" id="KW-0547">Nucleotide-binding</keyword>
<dbReference type="EMBL" id="QURN01000017">
    <property type="protein sequence ID" value="RFC64820.1"/>
    <property type="molecule type" value="Genomic_DNA"/>
</dbReference>
<keyword evidence="2" id="KW-0067">ATP-binding</keyword>
<evidence type="ECO:0000256" key="1">
    <source>
        <dbReference type="ARBA" id="ARBA00006611"/>
    </source>
</evidence>
<evidence type="ECO:0000313" key="5">
    <source>
        <dbReference type="Proteomes" id="UP000262379"/>
    </source>
</evidence>
<dbReference type="GO" id="GO:0016887">
    <property type="term" value="F:ATP hydrolysis activity"/>
    <property type="evidence" value="ECO:0007669"/>
    <property type="project" value="InterPro"/>
</dbReference>
<protein>
    <recommendedName>
        <fullName evidence="2">Type IV secretion system protein</fullName>
    </recommendedName>
</protein>
<dbReference type="InterPro" id="IPR050921">
    <property type="entry name" value="T4SS_GSP_E_ATPase"/>
</dbReference>
<reference evidence="5" key="1">
    <citation type="submission" date="2018-08" db="EMBL/GenBank/DDBJ databases">
        <authorList>
            <person name="Im W.T."/>
        </authorList>
    </citation>
    <scope>NUCLEOTIDE SEQUENCE [LARGE SCALE GENOMIC DNA]</scope>
    <source>
        <strain evidence="5">LA-28</strain>
    </source>
</reference>
<dbReference type="GO" id="GO:0043684">
    <property type="term" value="C:type IV secretion system complex"/>
    <property type="evidence" value="ECO:0007669"/>
    <property type="project" value="UniProtKB-UniRule"/>
</dbReference>
<dbReference type="GO" id="GO:0005737">
    <property type="term" value="C:cytoplasm"/>
    <property type="evidence" value="ECO:0007669"/>
    <property type="project" value="UniProtKB-SubCell"/>
</dbReference>
<evidence type="ECO:0000313" key="4">
    <source>
        <dbReference type="EMBL" id="RFC64820.1"/>
    </source>
</evidence>
<organism evidence="4 5">
    <name type="scientific">Mesorhizobium denitrificans</name>
    <dbReference type="NCBI Taxonomy" id="2294114"/>
    <lineage>
        <taxon>Bacteria</taxon>
        <taxon>Pseudomonadati</taxon>
        <taxon>Pseudomonadota</taxon>
        <taxon>Alphaproteobacteria</taxon>
        <taxon>Hyphomicrobiales</taxon>
        <taxon>Phyllobacteriaceae</taxon>
        <taxon>Mesorhizobium</taxon>
    </lineage>
</organism>
<dbReference type="Gene3D" id="3.40.50.300">
    <property type="entry name" value="P-loop containing nucleotide triphosphate hydrolases"/>
    <property type="match status" value="1"/>
</dbReference>
<comment type="function">
    <text evidence="2">Part of the Type IV secretion system.</text>
</comment>
<dbReference type="CDD" id="cd01130">
    <property type="entry name" value="VirB11-like_ATPase"/>
    <property type="match status" value="1"/>
</dbReference>
<evidence type="ECO:0000256" key="2">
    <source>
        <dbReference type="RuleBase" id="RU366071"/>
    </source>
</evidence>
<dbReference type="Proteomes" id="UP000262379">
    <property type="component" value="Unassembled WGS sequence"/>
</dbReference>
<dbReference type="InterPro" id="IPR027417">
    <property type="entry name" value="P-loop_NTPase"/>
</dbReference>
<proteinExistence type="inferred from homology"/>
<dbReference type="Gene3D" id="3.30.450.90">
    <property type="match status" value="1"/>
</dbReference>
<keyword evidence="5" id="KW-1185">Reference proteome</keyword>
<comment type="subcellular location">
    <subcellularLocation>
        <location evidence="2">Cytoplasm</location>
    </subcellularLocation>
</comment>
<gene>
    <name evidence="4" type="primary">virB11</name>
    <name evidence="4" type="ORF">DY251_18685</name>
</gene>
<dbReference type="PANTHER" id="PTHR30486">
    <property type="entry name" value="TWITCHING MOTILITY PROTEIN PILT"/>
    <property type="match status" value="1"/>
</dbReference>
<dbReference type="PANTHER" id="PTHR30486:SF6">
    <property type="entry name" value="TYPE IV PILUS RETRACTATION ATPASE PILT"/>
    <property type="match status" value="1"/>
</dbReference>
<sequence>MDSASDKALHVSADKVVTPLKKVDATTSRRDIDLHWLGEALKPIRKYLDDPEVVEISCQKPGELWLEKGGSLVMQRIEEPTLTEHAVENMAVRSAALTAQVINRENPLLSAVLTGGERVQFVLHPASATGHAFSIRKQFIRRLSLVDYEKRGAFDHVKVTGDDDIDEVDRELSVLLRSKQVRKFLEVAASEHRSMLVSGGTSSGKTTFLNTMLTAIPMHERFVLMEDTRELEPRHENVVSLLVSKGDQGEAKVSMADLLATALRLRPDRIFMGELRGPEAFDFLNAINTGHPGSMTTIHANSPHQAFNRLSTLIVNAGVRMERDDILKYIRSIIPIVVQLRKGDETVSRGVSEIYFRDEVNEDGEKVHSQVF</sequence>
<keyword evidence="2" id="KW-0963">Cytoplasm</keyword>
<dbReference type="GO" id="GO:0005524">
    <property type="term" value="F:ATP binding"/>
    <property type="evidence" value="ECO:0007669"/>
    <property type="project" value="UniProtKB-UniRule"/>
</dbReference>
<dbReference type="InterPro" id="IPR014155">
    <property type="entry name" value="VirB11"/>
</dbReference>
<dbReference type="AlphaFoldDB" id="A0A371X6H5"/>
<dbReference type="GO" id="GO:0044097">
    <property type="term" value="P:secretion by the type IV secretion system"/>
    <property type="evidence" value="ECO:0007669"/>
    <property type="project" value="InterPro"/>
</dbReference>
<accession>A0A371X6H5</accession>
<dbReference type="Pfam" id="PF00437">
    <property type="entry name" value="T2SSE"/>
    <property type="match status" value="1"/>
</dbReference>
<dbReference type="NCBIfam" id="TIGR02788">
    <property type="entry name" value="VirB11"/>
    <property type="match status" value="1"/>
</dbReference>
<evidence type="ECO:0000259" key="3">
    <source>
        <dbReference type="Pfam" id="PF00437"/>
    </source>
</evidence>
<comment type="caution">
    <text evidence="4">The sequence shown here is derived from an EMBL/GenBank/DDBJ whole genome shotgun (WGS) entry which is preliminary data.</text>
</comment>
<comment type="similarity">
    <text evidence="1 2">Belongs to the GSP E family.</text>
</comment>
<name>A0A371X6H5_9HYPH</name>